<dbReference type="STRING" id="662367.SAMN05216167_1145"/>
<dbReference type="CDD" id="cd00130">
    <property type="entry name" value="PAS"/>
    <property type="match status" value="1"/>
</dbReference>
<dbReference type="Gene3D" id="2.60.40.10">
    <property type="entry name" value="Immunoglobulins"/>
    <property type="match status" value="1"/>
</dbReference>
<dbReference type="Gene3D" id="2.130.10.10">
    <property type="entry name" value="YVTN repeat-like/Quinoprotein amine dehydrogenase"/>
    <property type="match status" value="2"/>
</dbReference>
<dbReference type="InterPro" id="IPR003661">
    <property type="entry name" value="HisK_dim/P_dom"/>
</dbReference>
<dbReference type="InterPro" id="IPR013783">
    <property type="entry name" value="Ig-like_fold"/>
</dbReference>
<dbReference type="InterPro" id="IPR015943">
    <property type="entry name" value="WD40/YVTN_repeat-like_dom_sf"/>
</dbReference>
<feature type="domain" description="PAC" evidence="6">
    <location>
        <begin position="952"/>
        <end position="1004"/>
    </location>
</feature>
<dbReference type="OrthoDB" id="9809670at2"/>
<evidence type="ECO:0000256" key="3">
    <source>
        <dbReference type="ARBA" id="ARBA00022553"/>
    </source>
</evidence>
<dbReference type="InterPro" id="IPR036890">
    <property type="entry name" value="HATPase_C_sf"/>
</dbReference>
<evidence type="ECO:0000256" key="2">
    <source>
        <dbReference type="ARBA" id="ARBA00012438"/>
    </source>
</evidence>
<evidence type="ECO:0000256" key="4">
    <source>
        <dbReference type="SAM" id="SignalP"/>
    </source>
</evidence>
<dbReference type="InterPro" id="IPR005467">
    <property type="entry name" value="His_kinase_dom"/>
</dbReference>
<dbReference type="PROSITE" id="PS50113">
    <property type="entry name" value="PAC"/>
    <property type="match status" value="1"/>
</dbReference>
<dbReference type="Pfam" id="PF00512">
    <property type="entry name" value="HisKA"/>
    <property type="match status" value="1"/>
</dbReference>
<dbReference type="SUPFAM" id="SSF55785">
    <property type="entry name" value="PYP-like sensor domain (PAS domain)"/>
    <property type="match status" value="1"/>
</dbReference>
<keyword evidence="4" id="KW-0732">Signal</keyword>
<dbReference type="SUPFAM" id="SSF47384">
    <property type="entry name" value="Homodimeric domain of signal transducing histidine kinase"/>
    <property type="match status" value="1"/>
</dbReference>
<dbReference type="InterPro" id="IPR000700">
    <property type="entry name" value="PAS-assoc_C"/>
</dbReference>
<dbReference type="InterPro" id="IPR011110">
    <property type="entry name" value="Reg_prop"/>
</dbReference>
<dbReference type="Pfam" id="PF02518">
    <property type="entry name" value="HATPase_c"/>
    <property type="match status" value="1"/>
</dbReference>
<dbReference type="GO" id="GO:0000155">
    <property type="term" value="F:phosphorelay sensor kinase activity"/>
    <property type="evidence" value="ECO:0007669"/>
    <property type="project" value="InterPro"/>
</dbReference>
<proteinExistence type="predicted"/>
<evidence type="ECO:0000313" key="8">
    <source>
        <dbReference type="Proteomes" id="UP000198598"/>
    </source>
</evidence>
<dbReference type="InterPro" id="IPR036097">
    <property type="entry name" value="HisK_dim/P_sf"/>
</dbReference>
<sequence>MPVRFFCFLLAGLWIVPSAQAQQQNTRFTYLTTNQGLSQNNVTCIVQDKKGFMWFGTRDGLNKYDGYTYTLYRNDPLKSTSLSHSYVHSLFEDKQGRLWVGTDDGGLSLFDAKTETFTNYKHIPGLENSLGHNKVMAIAQDAHGYLWVGTSGGGLDRFDTQQKTFTHFSHQAANTGSLSHNQVSSVFIDRAGVVWVGTQGGGLNRLDQKTNSFTHYIHNPNDQHSLSQNYVTSCFEDSQGRFWVATDNGLNRFDRDQEVFTHFQQTTDLPAQLSHSDVKALAEDKDHNLWIGTQNGGITLLHPDGTFSYYPYQVDNNRGLNSGSIYSIYRDRTGTMWVGTFSGGVNKLDSPPLKFKLYQRTRINTNRLSNNNILAVWEDYRGDLWLGTDGGGINVLTKGQSVFRAYQDTSRFAASISTNFVLTIYEDRAKRIWTGNFKGGLTLFNRAKNAFEPKGNFSPLSISAILEARNRIMWLGTFEEGLIRYDQATGETTKYHPNAAQAGKLNYPTITSLWEDSLGNIWMGTDGGGINVFYPATNKFTQFIHKDSNLKTLSSNQVNILFESSTGQLWIGTNAGLNRFNLTTQTFMAYRQQDGLANEVIQGILEDKHGTLWLSTNKGLSSFNPKTYSTHNFDANDGLQESSFNRMSCYKSLSGQLFFGGLGGLNSFFPDSLHYNSFIPPVYITDFQLFNKSVNMHDAQSVLHKPISETRDISLSYHQSVLSFEFAALNYIVSTNNQYAYKLEGFDRDWIQAGTKRTATYTNLDPGDYVFRVRASNNDGIWNQTGTFVNLHIIPPVWQTDWFKSLALLLLLGSLYIVYRLRVSHIKAQQVSLQNQVRARSIEILQQKQELEAQALHMQLLQVKVEQQKDRDQLQESEQRFQEIAENVDEIFWIHSAEPFQLLYVNAAFERVWNTTFPQSHEDAALFMESFLQEDRVAVWAFIEQYKAGIAGELYYRLQVIDKPLRWLLIRTFVIRNKAGKVLRHIGIASDVTSQKEKEFFLQQSLQREQELNQLKSQFVSTASHEFRTPLTTIQSSVELIKLYIDLPATSARTSIQKHLGVIEKQISQFSTLLTDVLTIGQIDAGKIAYTPKSEDVIALCLGLIETHFSGRSDQRSVQLNTEGTPYLVDLDAKLISHVLINLLSNAFKFSLNTPPILRIQFSTRQLVLQVIDTGIGIPISEQSSLFQAFFRASNTAGIQGTGLGLVIARQFVDSHGGQMDVESQERSGTTFTVTLPITCTEQVEKG</sequence>
<dbReference type="InterPro" id="IPR004358">
    <property type="entry name" value="Sig_transdc_His_kin-like_C"/>
</dbReference>
<feature type="domain" description="Histidine kinase" evidence="5">
    <location>
        <begin position="1022"/>
        <end position="1240"/>
    </location>
</feature>
<dbReference type="CDD" id="cd00082">
    <property type="entry name" value="HisKA"/>
    <property type="match status" value="1"/>
</dbReference>
<dbReference type="PANTHER" id="PTHR43547:SF2">
    <property type="entry name" value="HYBRID SIGNAL TRANSDUCTION HISTIDINE KINASE C"/>
    <property type="match status" value="1"/>
</dbReference>
<dbReference type="Gene3D" id="3.30.450.20">
    <property type="entry name" value="PAS domain"/>
    <property type="match status" value="1"/>
</dbReference>
<dbReference type="PRINTS" id="PR00344">
    <property type="entry name" value="BCTRLSENSOR"/>
</dbReference>
<dbReference type="Proteomes" id="UP000198598">
    <property type="component" value="Unassembled WGS sequence"/>
</dbReference>
<dbReference type="InterPro" id="IPR003594">
    <property type="entry name" value="HATPase_dom"/>
</dbReference>
<dbReference type="InterPro" id="IPR000014">
    <property type="entry name" value="PAS"/>
</dbReference>
<dbReference type="SUPFAM" id="SSF63829">
    <property type="entry name" value="Calcium-dependent phosphotriesterase"/>
    <property type="match status" value="2"/>
</dbReference>
<feature type="chain" id="PRO_5011469714" description="histidine kinase" evidence="4">
    <location>
        <begin position="22"/>
        <end position="1247"/>
    </location>
</feature>
<reference evidence="7 8" key="1">
    <citation type="submission" date="2016-10" db="EMBL/GenBank/DDBJ databases">
        <authorList>
            <person name="de Groot N.N."/>
        </authorList>
    </citation>
    <scope>NUCLEOTIDE SEQUENCE [LARGE SCALE GENOMIC DNA]</scope>
    <source>
        <strain evidence="7 8">DSM 26130</strain>
    </source>
</reference>
<keyword evidence="7" id="KW-0418">Kinase</keyword>
<feature type="signal peptide" evidence="4">
    <location>
        <begin position="1"/>
        <end position="21"/>
    </location>
</feature>
<dbReference type="PANTHER" id="PTHR43547">
    <property type="entry name" value="TWO-COMPONENT HISTIDINE KINASE"/>
    <property type="match status" value="1"/>
</dbReference>
<organism evidence="7 8">
    <name type="scientific">Spirosoma endophyticum</name>
    <dbReference type="NCBI Taxonomy" id="662367"/>
    <lineage>
        <taxon>Bacteria</taxon>
        <taxon>Pseudomonadati</taxon>
        <taxon>Bacteroidota</taxon>
        <taxon>Cytophagia</taxon>
        <taxon>Cytophagales</taxon>
        <taxon>Cytophagaceae</taxon>
        <taxon>Spirosoma</taxon>
    </lineage>
</organism>
<dbReference type="FunFam" id="2.60.40.10:FF:000791">
    <property type="entry name" value="Two-component system sensor histidine kinase/response regulator"/>
    <property type="match status" value="1"/>
</dbReference>
<dbReference type="PROSITE" id="PS50109">
    <property type="entry name" value="HIS_KIN"/>
    <property type="match status" value="1"/>
</dbReference>
<accession>A0A1I2AN62</accession>
<evidence type="ECO:0000259" key="5">
    <source>
        <dbReference type="PROSITE" id="PS50109"/>
    </source>
</evidence>
<keyword evidence="8" id="KW-1185">Reference proteome</keyword>
<dbReference type="SUPFAM" id="SSF55874">
    <property type="entry name" value="ATPase domain of HSP90 chaperone/DNA topoisomerase II/histidine kinase"/>
    <property type="match status" value="1"/>
</dbReference>
<dbReference type="SUPFAM" id="SSF101898">
    <property type="entry name" value="NHL repeat"/>
    <property type="match status" value="1"/>
</dbReference>
<dbReference type="EC" id="2.7.13.3" evidence="2"/>
<dbReference type="AlphaFoldDB" id="A0A1I2AN62"/>
<keyword evidence="7" id="KW-0808">Transferase</keyword>
<evidence type="ECO:0000256" key="1">
    <source>
        <dbReference type="ARBA" id="ARBA00000085"/>
    </source>
</evidence>
<dbReference type="CDD" id="cd00075">
    <property type="entry name" value="HATPase"/>
    <property type="match status" value="1"/>
</dbReference>
<dbReference type="SMART" id="SM00388">
    <property type="entry name" value="HisKA"/>
    <property type="match status" value="1"/>
</dbReference>
<name>A0A1I2AN62_9BACT</name>
<dbReference type="Pfam" id="PF07495">
    <property type="entry name" value="Y_Y_Y"/>
    <property type="match status" value="1"/>
</dbReference>
<dbReference type="SMART" id="SM00387">
    <property type="entry name" value="HATPase_c"/>
    <property type="match status" value="1"/>
</dbReference>
<dbReference type="RefSeq" id="WP_093831554.1">
    <property type="nucleotide sequence ID" value="NZ_FOLQ01000014.1"/>
</dbReference>
<dbReference type="InterPro" id="IPR011123">
    <property type="entry name" value="Y_Y_Y"/>
</dbReference>
<dbReference type="Gene3D" id="3.30.565.10">
    <property type="entry name" value="Histidine kinase-like ATPase, C-terminal domain"/>
    <property type="match status" value="1"/>
</dbReference>
<evidence type="ECO:0000313" key="7">
    <source>
        <dbReference type="EMBL" id="SFE44443.1"/>
    </source>
</evidence>
<evidence type="ECO:0000259" key="6">
    <source>
        <dbReference type="PROSITE" id="PS50113"/>
    </source>
</evidence>
<dbReference type="Pfam" id="PF07494">
    <property type="entry name" value="Reg_prop"/>
    <property type="match status" value="9"/>
</dbReference>
<keyword evidence="3" id="KW-0597">Phosphoprotein</keyword>
<dbReference type="Gene3D" id="1.10.287.130">
    <property type="match status" value="1"/>
</dbReference>
<dbReference type="EMBL" id="FOLQ01000014">
    <property type="protein sequence ID" value="SFE44443.1"/>
    <property type="molecule type" value="Genomic_DNA"/>
</dbReference>
<protein>
    <recommendedName>
        <fullName evidence="2">histidine kinase</fullName>
        <ecNumber evidence="2">2.7.13.3</ecNumber>
    </recommendedName>
</protein>
<dbReference type="InterPro" id="IPR035965">
    <property type="entry name" value="PAS-like_dom_sf"/>
</dbReference>
<comment type="catalytic activity">
    <reaction evidence="1">
        <text>ATP + protein L-histidine = ADP + protein N-phospho-L-histidine.</text>
        <dbReference type="EC" id="2.7.13.3"/>
    </reaction>
</comment>
<gene>
    <name evidence="7" type="ORF">SAMN05216167_1145</name>
</gene>